<dbReference type="GO" id="GO:0006635">
    <property type="term" value="P:fatty acid beta-oxidation"/>
    <property type="evidence" value="ECO:0007669"/>
    <property type="project" value="TreeGrafter"/>
</dbReference>
<organism evidence="4 5">
    <name type="scientific">Rhizorhabdus dicambivorans</name>
    <dbReference type="NCBI Taxonomy" id="1850238"/>
    <lineage>
        <taxon>Bacteria</taxon>
        <taxon>Pseudomonadati</taxon>
        <taxon>Pseudomonadota</taxon>
        <taxon>Alphaproteobacteria</taxon>
        <taxon>Sphingomonadales</taxon>
        <taxon>Sphingomonadaceae</taxon>
        <taxon>Rhizorhabdus</taxon>
    </lineage>
</organism>
<dbReference type="InterPro" id="IPR029069">
    <property type="entry name" value="HotDog_dom_sf"/>
</dbReference>
<keyword evidence="5" id="KW-1185">Reference proteome</keyword>
<dbReference type="PANTHER" id="PTHR13078">
    <property type="entry name" value="PEROXISOMAL MULTIFUNCTIONAL ENZYME TYPE 2-RELATED"/>
    <property type="match status" value="1"/>
</dbReference>
<dbReference type="InterPro" id="IPR002539">
    <property type="entry name" value="MaoC-like_dom"/>
</dbReference>
<dbReference type="SUPFAM" id="SSF54637">
    <property type="entry name" value="Thioesterase/thiol ester dehydrase-isomerase"/>
    <property type="match status" value="2"/>
</dbReference>
<dbReference type="GO" id="GO:0044594">
    <property type="term" value="F:17-beta-hydroxysteroid dehydrogenase (NAD+) activity"/>
    <property type="evidence" value="ECO:0007669"/>
    <property type="project" value="TreeGrafter"/>
</dbReference>
<dbReference type="Gene3D" id="3.10.129.10">
    <property type="entry name" value="Hotdog Thioesterase"/>
    <property type="match status" value="1"/>
</dbReference>
<evidence type="ECO:0000313" key="5">
    <source>
        <dbReference type="Proteomes" id="UP000218934"/>
    </source>
</evidence>
<proteinExistence type="predicted"/>
<dbReference type="CDD" id="cd03448">
    <property type="entry name" value="HDE_HSD"/>
    <property type="match status" value="1"/>
</dbReference>
<feature type="domain" description="MaoC-like" evidence="2">
    <location>
        <begin position="159"/>
        <end position="265"/>
    </location>
</feature>
<dbReference type="Proteomes" id="UP000218934">
    <property type="component" value="Unassembled WGS sequence"/>
</dbReference>
<dbReference type="Pfam" id="PF01575">
    <property type="entry name" value="MaoC_dehydratas"/>
    <property type="match status" value="1"/>
</dbReference>
<gene>
    <name evidence="4" type="ORF">COO09_13195</name>
</gene>
<protein>
    <submittedName>
        <fullName evidence="4">3-alpha,7-alpha, 12-alpha-trihydroxy-5-beta-cholest-24-enoyl-CoA hydratase</fullName>
    </submittedName>
</protein>
<feature type="region of interest" description="Disordered" evidence="1">
    <location>
        <begin position="144"/>
        <end position="166"/>
    </location>
</feature>
<dbReference type="AlphaFoldDB" id="A0A2A4FU66"/>
<accession>A0A2A4FU66</accession>
<dbReference type="InterPro" id="IPR054357">
    <property type="entry name" value="MFE-2_N"/>
</dbReference>
<dbReference type="Pfam" id="PF22622">
    <property type="entry name" value="MFE-2_hydrat-2_N"/>
    <property type="match status" value="1"/>
</dbReference>
<evidence type="ECO:0000256" key="1">
    <source>
        <dbReference type="SAM" id="MobiDB-lite"/>
    </source>
</evidence>
<evidence type="ECO:0000313" key="4">
    <source>
        <dbReference type="EMBL" id="PCE41717.1"/>
    </source>
</evidence>
<reference evidence="4 5" key="1">
    <citation type="submission" date="2017-09" db="EMBL/GenBank/DDBJ databases">
        <title>The Catabolism of 3,6-Dichlorosalicylic acid is Initiated by the Cytochrome P450 Monooxygenase DsmABC in Rhizorhabdus dicambivorans Ndbn-20.</title>
        <authorList>
            <person name="Na L."/>
        </authorList>
    </citation>
    <scope>NUCLEOTIDE SEQUENCE [LARGE SCALE GENOMIC DNA]</scope>
    <source>
        <strain evidence="4 5">Ndbn-20m</strain>
    </source>
</reference>
<evidence type="ECO:0000259" key="2">
    <source>
        <dbReference type="Pfam" id="PF01575"/>
    </source>
</evidence>
<dbReference type="GO" id="GO:0003857">
    <property type="term" value="F:(3S)-3-hydroxyacyl-CoA dehydrogenase (NAD+) activity"/>
    <property type="evidence" value="ECO:0007669"/>
    <property type="project" value="TreeGrafter"/>
</dbReference>
<dbReference type="OrthoDB" id="5522043at2"/>
<dbReference type="GO" id="GO:0004300">
    <property type="term" value="F:enoyl-CoA hydratase activity"/>
    <property type="evidence" value="ECO:0007669"/>
    <property type="project" value="TreeGrafter"/>
</dbReference>
<dbReference type="KEGG" id="rdi:CMV14_18855"/>
<dbReference type="RefSeq" id="WP_066961136.1">
    <property type="nucleotide sequence ID" value="NZ_CP023449.1"/>
</dbReference>
<comment type="caution">
    <text evidence="4">The sequence shown here is derived from an EMBL/GenBank/DDBJ whole genome shotgun (WGS) entry which is preliminary data.</text>
</comment>
<dbReference type="EMBL" id="NWUF01000012">
    <property type="protein sequence ID" value="PCE41717.1"/>
    <property type="molecule type" value="Genomic_DNA"/>
</dbReference>
<name>A0A2A4FU66_9SPHN</name>
<evidence type="ECO:0000259" key="3">
    <source>
        <dbReference type="Pfam" id="PF22622"/>
    </source>
</evidence>
<sequence length="281" mass="30489">MDVDVVRNWTAGPIVEDYDASRTILYALGLGIRPEGSDLDYVYEKRLQAVPTMAVMIANEGFWLQDPRTGVDWSKILHGAQGLELYRPLPATGRLVGHMKVDAVIDRGEGKGATIIYSRTLTDPENGETVAVVRATIIARGDGGFGESSGTAELPHPMPDGAPDLSAAIETRPDLAAIYRLSGDFNPLHIDPDFARKAGFERPILHGLCSYGIAARAAIGALCDGDPGRLRRFDARFSAPVFAGDTLVTEMWREGDGQAAFRVRAAERDQLVLSNGLVRWN</sequence>
<dbReference type="PANTHER" id="PTHR13078:SF56">
    <property type="entry name" value="PEROXISOMAL MULTIFUNCTIONAL ENZYME TYPE 2"/>
    <property type="match status" value="1"/>
</dbReference>
<feature type="domain" description="Peroxisomal multifunctional enzyme type 2-like N-terminal" evidence="3">
    <location>
        <begin position="18"/>
        <end position="141"/>
    </location>
</feature>